<organism evidence="3 4">
    <name type="scientific">Olpidium bornovanus</name>
    <dbReference type="NCBI Taxonomy" id="278681"/>
    <lineage>
        <taxon>Eukaryota</taxon>
        <taxon>Fungi</taxon>
        <taxon>Fungi incertae sedis</taxon>
        <taxon>Olpidiomycota</taxon>
        <taxon>Olpidiomycotina</taxon>
        <taxon>Olpidiomycetes</taxon>
        <taxon>Olpidiales</taxon>
        <taxon>Olpidiaceae</taxon>
        <taxon>Olpidium</taxon>
    </lineage>
</organism>
<keyword evidence="2" id="KW-0812">Transmembrane</keyword>
<dbReference type="EMBL" id="JAEFCI010004096">
    <property type="protein sequence ID" value="KAG5461167.1"/>
    <property type="molecule type" value="Genomic_DNA"/>
</dbReference>
<evidence type="ECO:0000313" key="4">
    <source>
        <dbReference type="Proteomes" id="UP000673691"/>
    </source>
</evidence>
<feature type="transmembrane region" description="Helical" evidence="2">
    <location>
        <begin position="115"/>
        <end position="142"/>
    </location>
</feature>
<name>A0A8H8DKI9_9FUNG</name>
<feature type="compositionally biased region" description="Polar residues" evidence="1">
    <location>
        <begin position="58"/>
        <end position="70"/>
    </location>
</feature>
<feature type="region of interest" description="Disordered" evidence="1">
    <location>
        <begin position="190"/>
        <end position="212"/>
    </location>
</feature>
<evidence type="ECO:0000313" key="3">
    <source>
        <dbReference type="EMBL" id="KAG5461167.1"/>
    </source>
</evidence>
<sequence>MSASVLTSAQTLMSASPLVSAQAATSAGAYALASASVLGFPRTLASSSSPPVPPCRAQPNSEPSTELRSELTSGAAGLGGRFFAVVRPLAGTRLTARLLVEPRGSRDSARTTVPFAAAATAAFRAAVAVFFAGAFFLALLFWGAAKASSGHAVAVMVGLAFSFGNNAAVANDLLPGPGFWLLPVGKPPRPLSPRRGTPAPAAGPRGKSAATFDDDEKRELWLASLRGRGCPAHRVKAGRGDKQRARTALACYRAGTQETATRPRTPPRSHRQAALKAPDFHCESRWSPISGERIHGAQHRGLTFCSTKTGNLRNIRARQKFAHERQGQCTYLIHPTGVKSKIIIKIQFDMLRGDATRRGSCTYNHLVNALFEELASAHGNVTVNDAPSREMSNTSANLRESLATLHLLFKGELETALRLLDFSSGGTNDPWSLIRHALLFPNVTEH</sequence>
<protein>
    <submittedName>
        <fullName evidence="3">Uncharacterized protein</fullName>
    </submittedName>
</protein>
<keyword evidence="2" id="KW-1133">Transmembrane helix</keyword>
<feature type="compositionally biased region" description="Low complexity" evidence="1">
    <location>
        <begin position="193"/>
        <end position="206"/>
    </location>
</feature>
<dbReference type="Proteomes" id="UP000673691">
    <property type="component" value="Unassembled WGS sequence"/>
</dbReference>
<keyword evidence="4" id="KW-1185">Reference proteome</keyword>
<dbReference type="AlphaFoldDB" id="A0A8H8DKI9"/>
<keyword evidence="2" id="KW-0472">Membrane</keyword>
<feature type="region of interest" description="Disordered" evidence="1">
    <location>
        <begin position="47"/>
        <end position="70"/>
    </location>
</feature>
<comment type="caution">
    <text evidence="3">The sequence shown here is derived from an EMBL/GenBank/DDBJ whole genome shotgun (WGS) entry which is preliminary data.</text>
</comment>
<accession>A0A8H8DKI9</accession>
<reference evidence="3 4" key="1">
    <citation type="journal article" name="Sci. Rep.">
        <title>Genome-scale phylogenetic analyses confirm Olpidium as the closest living zoosporic fungus to the non-flagellated, terrestrial fungi.</title>
        <authorList>
            <person name="Chang Y."/>
            <person name="Rochon D."/>
            <person name="Sekimoto S."/>
            <person name="Wang Y."/>
            <person name="Chovatia M."/>
            <person name="Sandor L."/>
            <person name="Salamov A."/>
            <person name="Grigoriev I.V."/>
            <person name="Stajich J.E."/>
            <person name="Spatafora J.W."/>
        </authorList>
    </citation>
    <scope>NUCLEOTIDE SEQUENCE [LARGE SCALE GENOMIC DNA]</scope>
    <source>
        <strain evidence="3">S191</strain>
    </source>
</reference>
<feature type="region of interest" description="Disordered" evidence="1">
    <location>
        <begin position="256"/>
        <end position="277"/>
    </location>
</feature>
<proteinExistence type="predicted"/>
<evidence type="ECO:0000256" key="1">
    <source>
        <dbReference type="SAM" id="MobiDB-lite"/>
    </source>
</evidence>
<gene>
    <name evidence="3" type="ORF">BJ554DRAFT_6683</name>
</gene>
<evidence type="ECO:0000256" key="2">
    <source>
        <dbReference type="SAM" id="Phobius"/>
    </source>
</evidence>